<dbReference type="SUPFAM" id="SSF53335">
    <property type="entry name" value="S-adenosyl-L-methionine-dependent methyltransferases"/>
    <property type="match status" value="1"/>
</dbReference>
<reference evidence="3 4" key="1">
    <citation type="journal article" date="2020" name="bioRxiv">
        <title>Whole genome comparisons of ergot fungi reveals the divergence and evolution of species within the genus Claviceps are the result of varying mechanisms driving genome evolution and host range expansion.</title>
        <authorList>
            <person name="Wyka S.A."/>
            <person name="Mondo S.J."/>
            <person name="Liu M."/>
            <person name="Dettman J."/>
            <person name="Nalam V."/>
            <person name="Broders K.D."/>
        </authorList>
    </citation>
    <scope>NUCLEOTIDE SEQUENCE [LARGE SCALE GENOMIC DNA]</scope>
    <source>
        <strain evidence="3 4">Clav52</strain>
    </source>
</reference>
<protein>
    <recommendedName>
        <fullName evidence="5">TAM domain methyltransferase</fullName>
    </recommendedName>
</protein>
<gene>
    <name evidence="3" type="ORF">E4U09_003436</name>
</gene>
<proteinExistence type="inferred from homology"/>
<organism evidence="3 4">
    <name type="scientific">Claviceps aff. purpurea</name>
    <dbReference type="NCBI Taxonomy" id="1967640"/>
    <lineage>
        <taxon>Eukaryota</taxon>
        <taxon>Fungi</taxon>
        <taxon>Dikarya</taxon>
        <taxon>Ascomycota</taxon>
        <taxon>Pezizomycotina</taxon>
        <taxon>Sordariomycetes</taxon>
        <taxon>Hypocreomycetidae</taxon>
        <taxon>Hypocreales</taxon>
        <taxon>Clavicipitaceae</taxon>
        <taxon>Claviceps</taxon>
    </lineage>
</organism>
<dbReference type="Gene3D" id="3.40.50.150">
    <property type="entry name" value="Vaccinia Virus protein VP39"/>
    <property type="match status" value="1"/>
</dbReference>
<evidence type="ECO:0000256" key="1">
    <source>
        <dbReference type="ARBA" id="ARBA00038158"/>
    </source>
</evidence>
<accession>A0A9P7QEF3</accession>
<name>A0A9P7QEF3_9HYPO</name>
<comment type="similarity">
    <text evidence="1">Belongs to the methyltransferase superfamily. LaeA methyltransferase family.</text>
</comment>
<dbReference type="GO" id="GO:0008168">
    <property type="term" value="F:methyltransferase activity"/>
    <property type="evidence" value="ECO:0007669"/>
    <property type="project" value="TreeGrafter"/>
</dbReference>
<sequence>MASDPLIHPDNRNAMPTSIVLGINDGFESLEQGFSTGISPPTAVHTIEAPSIEVGRHTDDDFNLSSVDDDDASTTSLSSSVMSANTYEHGRRYVVFGDVRYPIPNDEMEQSREDMKHAMLMMLTGNKLFLSPIGDHPQKILDIGTGTGIWAIDVGDRFPSAKVRGIDIAPIQPKWVPANVSFLVDDCEQDWIERDVDLAHFRYTIGTLKDTSKVFGHAFKSLRPGGWIELQELLVKPLCDDGTMPDDDPVKYLYEKLELALKKFGIRAKLATELEPYLQEAGFENIHCQIFKVPIGPWAKDNNMRVVGLYQKMAVKELLPTLAGRPFQALKMSEAEIEVTIALARKSLDDPNVHRYFDYYFWYAQRPGSSRADEDAKA</sequence>
<keyword evidence="4" id="KW-1185">Reference proteome</keyword>
<feature type="region of interest" description="Disordered" evidence="2">
    <location>
        <begin position="55"/>
        <end position="77"/>
    </location>
</feature>
<dbReference type="PANTHER" id="PTHR43591:SF10">
    <property type="entry name" value="ABC TRANSMEMBRANE TYPE-1 DOMAIN-CONTAINING PROTEIN-RELATED"/>
    <property type="match status" value="1"/>
</dbReference>
<evidence type="ECO:0000313" key="4">
    <source>
        <dbReference type="Proteomes" id="UP000707071"/>
    </source>
</evidence>
<dbReference type="PANTHER" id="PTHR43591">
    <property type="entry name" value="METHYLTRANSFERASE"/>
    <property type="match status" value="1"/>
</dbReference>
<evidence type="ECO:0000313" key="3">
    <source>
        <dbReference type="EMBL" id="KAG6292408.1"/>
    </source>
</evidence>
<dbReference type="AlphaFoldDB" id="A0A9P7QEF3"/>
<dbReference type="Proteomes" id="UP000707071">
    <property type="component" value="Unassembled WGS sequence"/>
</dbReference>
<dbReference type="EMBL" id="SRRH01000277">
    <property type="protein sequence ID" value="KAG6292408.1"/>
    <property type="molecule type" value="Genomic_DNA"/>
</dbReference>
<dbReference type="Pfam" id="PF13489">
    <property type="entry name" value="Methyltransf_23"/>
    <property type="match status" value="1"/>
</dbReference>
<evidence type="ECO:0008006" key="5">
    <source>
        <dbReference type="Google" id="ProtNLM"/>
    </source>
</evidence>
<dbReference type="InterPro" id="IPR029063">
    <property type="entry name" value="SAM-dependent_MTases_sf"/>
</dbReference>
<dbReference type="CDD" id="cd02440">
    <property type="entry name" value="AdoMet_MTases"/>
    <property type="match status" value="1"/>
</dbReference>
<comment type="caution">
    <text evidence="3">The sequence shown here is derived from an EMBL/GenBank/DDBJ whole genome shotgun (WGS) entry which is preliminary data.</text>
</comment>
<evidence type="ECO:0000256" key="2">
    <source>
        <dbReference type="SAM" id="MobiDB-lite"/>
    </source>
</evidence>